<dbReference type="Gene3D" id="3.30.530.20">
    <property type="match status" value="1"/>
</dbReference>
<dbReference type="InterPro" id="IPR013538">
    <property type="entry name" value="ASHA1/2-like_C"/>
</dbReference>
<protein>
    <submittedName>
        <fullName evidence="3">Uncharacterized protein YndB with AHSA1/START domain</fullName>
    </submittedName>
</protein>
<feature type="domain" description="Activator of Hsp90 ATPase homologue 1/2-like C-terminal" evidence="2">
    <location>
        <begin position="22"/>
        <end position="136"/>
    </location>
</feature>
<dbReference type="Pfam" id="PF08327">
    <property type="entry name" value="AHSA1"/>
    <property type="match status" value="1"/>
</dbReference>
<comment type="similarity">
    <text evidence="1">Belongs to the AHA1 family.</text>
</comment>
<dbReference type="RefSeq" id="WP_184280929.1">
    <property type="nucleotide sequence ID" value="NZ_BAAAPG010000001.1"/>
</dbReference>
<keyword evidence="4" id="KW-1185">Reference proteome</keyword>
<comment type="caution">
    <text evidence="3">The sequence shown here is derived from an EMBL/GenBank/DDBJ whole genome shotgun (WGS) entry which is preliminary data.</text>
</comment>
<evidence type="ECO:0000256" key="1">
    <source>
        <dbReference type="ARBA" id="ARBA00006817"/>
    </source>
</evidence>
<gene>
    <name evidence="3" type="ORF">HD600_000186</name>
</gene>
<dbReference type="AlphaFoldDB" id="A0A7W9FC17"/>
<reference evidence="3 4" key="1">
    <citation type="submission" date="2020-08" db="EMBL/GenBank/DDBJ databases">
        <title>Sequencing the genomes of 1000 actinobacteria strains.</title>
        <authorList>
            <person name="Klenk H.-P."/>
        </authorList>
    </citation>
    <scope>NUCLEOTIDE SEQUENCE [LARGE SCALE GENOMIC DNA]</scope>
    <source>
        <strain evidence="3 4">DSM 24823</strain>
    </source>
</reference>
<sequence>MTITGRFDEERHTVRLVREFTTSIDDVWASIVDSERLSRWFGTWSGDPASGSISVTMNAEPETMSAASWTIRRCEPPHVLSVSITDDDGSWHLTAELTARDGRTVLALTQHEVAAEMLPDTGPGWEWYLDRLVAVVDGGSVPSLAEFEAVYAPMSREYAALARSAD</sequence>
<dbReference type="SUPFAM" id="SSF55961">
    <property type="entry name" value="Bet v1-like"/>
    <property type="match status" value="1"/>
</dbReference>
<proteinExistence type="inferred from homology"/>
<dbReference type="EMBL" id="JACHMU010000001">
    <property type="protein sequence ID" value="MBB5741689.1"/>
    <property type="molecule type" value="Genomic_DNA"/>
</dbReference>
<accession>A0A7W9FC17</accession>
<dbReference type="CDD" id="cd08899">
    <property type="entry name" value="SRPBCC_CalC_Aha1-like_6"/>
    <property type="match status" value="1"/>
</dbReference>
<evidence type="ECO:0000259" key="2">
    <source>
        <dbReference type="Pfam" id="PF08327"/>
    </source>
</evidence>
<evidence type="ECO:0000313" key="4">
    <source>
        <dbReference type="Proteomes" id="UP000517712"/>
    </source>
</evidence>
<dbReference type="Proteomes" id="UP000517712">
    <property type="component" value="Unassembled WGS sequence"/>
</dbReference>
<evidence type="ECO:0000313" key="3">
    <source>
        <dbReference type="EMBL" id="MBB5741689.1"/>
    </source>
</evidence>
<dbReference type="InterPro" id="IPR023393">
    <property type="entry name" value="START-like_dom_sf"/>
</dbReference>
<organism evidence="3 4">
    <name type="scientific">Microbacterium ginsengiterrae</name>
    <dbReference type="NCBI Taxonomy" id="546115"/>
    <lineage>
        <taxon>Bacteria</taxon>
        <taxon>Bacillati</taxon>
        <taxon>Actinomycetota</taxon>
        <taxon>Actinomycetes</taxon>
        <taxon>Micrococcales</taxon>
        <taxon>Microbacteriaceae</taxon>
        <taxon>Microbacterium</taxon>
    </lineage>
</organism>
<name>A0A7W9FC17_9MICO</name>